<organism evidence="2 3">
    <name type="scientific">Ollibium composti</name>
    <dbReference type="NCBI Taxonomy" id="2675109"/>
    <lineage>
        <taxon>Bacteria</taxon>
        <taxon>Pseudomonadati</taxon>
        <taxon>Pseudomonadota</taxon>
        <taxon>Alphaproteobacteria</taxon>
        <taxon>Hyphomicrobiales</taxon>
        <taxon>Phyllobacteriaceae</taxon>
        <taxon>Ollibium</taxon>
    </lineage>
</organism>
<dbReference type="Pfam" id="PF19116">
    <property type="entry name" value="DUF5801"/>
    <property type="match status" value="1"/>
</dbReference>
<comment type="caution">
    <text evidence="2">The sequence shown here is derived from an EMBL/GenBank/DDBJ whole genome shotgun (WGS) entry which is preliminary data.</text>
</comment>
<dbReference type="EMBL" id="SSNY01000023">
    <property type="protein sequence ID" value="THF54391.1"/>
    <property type="molecule type" value="Genomic_DNA"/>
</dbReference>
<evidence type="ECO:0000313" key="3">
    <source>
        <dbReference type="Proteomes" id="UP000306441"/>
    </source>
</evidence>
<dbReference type="NCBIfam" id="TIGR03661">
    <property type="entry name" value="T1SS_VCA0849"/>
    <property type="match status" value="1"/>
</dbReference>
<dbReference type="RefSeq" id="WP_136360379.1">
    <property type="nucleotide sequence ID" value="NZ_SSNY01000023.1"/>
</dbReference>
<gene>
    <name evidence="2" type="ORF">E6C48_22215</name>
</gene>
<evidence type="ECO:0000259" key="1">
    <source>
        <dbReference type="Pfam" id="PF19116"/>
    </source>
</evidence>
<dbReference type="Pfam" id="PF00353">
    <property type="entry name" value="HemolysinCabind"/>
    <property type="match status" value="2"/>
</dbReference>
<dbReference type="Gene3D" id="2.150.10.10">
    <property type="entry name" value="Serralysin-like metalloprotease, C-terminal"/>
    <property type="match status" value="1"/>
</dbReference>
<keyword evidence="3" id="KW-1185">Reference proteome</keyword>
<sequence length="720" mass="72088">VTDADGDSASTAAIDVGSAVTFLDDGPAIASAVVGSSVTLDEGQTDAGQPPMSTAAAITLPFGYTAGNDLDVSGTGYISKATSGSALVTVTPSFGADGPAAVGSVSYALSAVAGASGVTLTDGTKVNLVQISSTLVLGVVAGQPNTVAFAISMDAGSGKVTVEQYLSLHNPTPGTSYDETTSLTNGALSVIATVTDGDDDTNTSNAVSVGSQIVFHDDGPTMGTFTTGVIPNEVGSVSGFFSLASGADGIDHFDITGPSITGISYVTTYGSDGATTLHGQNGGSDVFSLTVAPDGTYHFNLSAPQLATTETLSFSQLGAGGPGFRELGDDSSTAINEAGRVEFQSNGTNGVNASNQGFGVDDQWTSKGEWFEMEFHNPGQYGVNDAAGSNPDLLSSVTINVQQVNHGPVKVHWTATNPTDGTHESGDIYLYGSGSVTIDPTIPFSVLKIENISGGDAVSTDDKATFRMATDITIAHTILPPGQDYDFNIIAVDGDGDTTSPQTLHIDQVAAGNGGAYTLTGTAGDDVIAGSGHQDTITGGGGFDIVDYHDATSAITVNLNTGLGAGGTANGDTYSGIEGIIGGSGNDTLIGDALANLLDGGSGEDTMTGGGGADTFVVSSDAVGGAINDVIADFNIGQGDQIDLSELLKGIAAGTDLETSGYVKIEVSGANSVVSVDVNGGGDGYQVVAELQAFNYSSSSSEAVKVLFEDSSGVKHPDTV</sequence>
<dbReference type="InterPro" id="IPR019960">
    <property type="entry name" value="T1SS_VCA0849"/>
</dbReference>
<dbReference type="Proteomes" id="UP000306441">
    <property type="component" value="Unassembled WGS sequence"/>
</dbReference>
<dbReference type="PRINTS" id="PR00313">
    <property type="entry name" value="CABNDNGRPT"/>
</dbReference>
<name>A0ABY2Q3G5_9HYPH</name>
<dbReference type="SUPFAM" id="SSF51120">
    <property type="entry name" value="beta-Roll"/>
    <property type="match status" value="1"/>
</dbReference>
<protein>
    <submittedName>
        <fullName evidence="2">Type I secretion C-terminal target domain-containing protein</fullName>
    </submittedName>
</protein>
<feature type="domain" description="DUF5801" evidence="1">
    <location>
        <begin position="83"/>
        <end position="205"/>
    </location>
</feature>
<proteinExistence type="predicted"/>
<reference evidence="2 3" key="1">
    <citation type="submission" date="2019-04" db="EMBL/GenBank/DDBJ databases">
        <title>Mesorhizobium composti sp. nov., isolated from compost.</title>
        <authorList>
            <person name="Lin S.-Y."/>
            <person name="Hameed A."/>
            <person name="Hsieh Y.-T."/>
            <person name="Young C.-C."/>
        </authorList>
    </citation>
    <scope>NUCLEOTIDE SEQUENCE [LARGE SCALE GENOMIC DNA]</scope>
    <source>
        <strain evidence="2 3">CC-YTH430</strain>
    </source>
</reference>
<dbReference type="InterPro" id="IPR011049">
    <property type="entry name" value="Serralysin-like_metalloprot_C"/>
</dbReference>
<dbReference type="InterPro" id="IPR001343">
    <property type="entry name" value="Hemolysn_Ca-bd"/>
</dbReference>
<feature type="non-terminal residue" evidence="2">
    <location>
        <position position="1"/>
    </location>
</feature>
<evidence type="ECO:0000313" key="2">
    <source>
        <dbReference type="EMBL" id="THF54391.1"/>
    </source>
</evidence>
<accession>A0ABY2Q3G5</accession>
<dbReference type="InterPro" id="IPR043824">
    <property type="entry name" value="DUF5801"/>
</dbReference>